<feature type="compositionally biased region" description="Polar residues" evidence="1">
    <location>
        <begin position="939"/>
        <end position="951"/>
    </location>
</feature>
<dbReference type="Gene3D" id="2.60.40.740">
    <property type="match status" value="1"/>
</dbReference>
<feature type="region of interest" description="Disordered" evidence="1">
    <location>
        <begin position="522"/>
        <end position="589"/>
    </location>
</feature>
<evidence type="ECO:0008006" key="4">
    <source>
        <dbReference type="Google" id="ProtNLM"/>
    </source>
</evidence>
<name>A0A2T1FMU5_9CYAN</name>
<feature type="compositionally biased region" description="Basic and acidic residues" evidence="1">
    <location>
        <begin position="567"/>
        <end position="576"/>
    </location>
</feature>
<dbReference type="NCBIfam" id="TIGR01451">
    <property type="entry name" value="B_ant_repeat"/>
    <property type="match status" value="1"/>
</dbReference>
<organism evidence="2 3">
    <name type="scientific">Chamaesiphon polymorphus CCALA 037</name>
    <dbReference type="NCBI Taxonomy" id="2107692"/>
    <lineage>
        <taxon>Bacteria</taxon>
        <taxon>Bacillati</taxon>
        <taxon>Cyanobacteriota</taxon>
        <taxon>Cyanophyceae</taxon>
        <taxon>Gomontiellales</taxon>
        <taxon>Chamaesiphonaceae</taxon>
        <taxon>Chamaesiphon</taxon>
    </lineage>
</organism>
<dbReference type="EMBL" id="PVWO01000484">
    <property type="protein sequence ID" value="PSB46219.1"/>
    <property type="molecule type" value="Genomic_DNA"/>
</dbReference>
<dbReference type="InterPro" id="IPR047589">
    <property type="entry name" value="DUF11_rpt"/>
</dbReference>
<keyword evidence="3" id="KW-1185">Reference proteome</keyword>
<comment type="caution">
    <text evidence="2">The sequence shown here is derived from an EMBL/GenBank/DDBJ whole genome shotgun (WGS) entry which is preliminary data.</text>
</comment>
<dbReference type="Proteomes" id="UP000238937">
    <property type="component" value="Unassembled WGS sequence"/>
</dbReference>
<proteinExistence type="predicted"/>
<gene>
    <name evidence="2" type="ORF">C7B77_24885</name>
</gene>
<feature type="compositionally biased region" description="Gly residues" evidence="1">
    <location>
        <begin position="524"/>
        <end position="561"/>
    </location>
</feature>
<sequence>MICDDIFTLIYKPPTTPKNMKYSNIPNSIIAKYAHILTGIVFATTSVLPLATPLMAQTAPSLTVRAMTSTPIIVASSEVVYRIKVNNANSSTAHQVKVTSVLPTGFTYNRHLTTLQNKAVTFGPTNATSFLDPAYTNKPVAGASTLVWDKITIPANGSIEFIFAANASATASTTPYSLSSLTVDSYGSATGGTPRTTTSTTIATTDTADNVTLKPIPPTPTLTLARNAISYDEPICAMPGVQGVGVNLTGIVNTYFRPTLQTVTAGTRSIEIASGAAKGGTTRGDVTTPDDIRAGDLVLIVQMQDASIDTSNNDAYGSGNTVNQGSGQTNMGSSGSYEYAIADSTVSAANGGGTLTLKKPLINTYTSAAATTTSGQKRFQVIRVPQYASARILGTMFASPWDGNVGGILAVDTFGTFDLNGQRLSVNEAGFRGGYGPKNSGRPAITGFMARTNAYTMDTSGNILLNTDRSPQSITTLNSFGSGKGEGVAGTPRFLATKALNNVDPITKAPVWEGGFTDNRIEGYPGGDTGRGAPGNAGGGGNYHNAGGGGGGNGGNGGQGGLPWDEGTPRANKDAGGRPGSSSLTNIPTPMKVFMGGGGGGGEANDAPQGVPGGAGGGIVMLRAGTIVGTGSIFANGTNGDRGAFNSNPDGAGGGGAGGTVLVQSRNPSSATINIQAKGGNGGNTERDAFYNYTGSQAVPSSQPNANTTQISPNTNAYGPDNYVYGVTPHGPGGGGSGGIVLYNINGSSASINPQVNGGVSGLTDDPSPNATLRPRGGKTQHSNGATAGSSGQVVRFSNSDDRFADLNASTACSPANLAMVISTSTPTAKPGDVVSYKMKLTNPASSGGATEVRFENQLPQYFTYTRTNSINVSTGTVAATRSTTVDPTAGSSRPTWGTFLIPPGASVEIDFQATISRNAVDNVYRDKAYAIYPDPRRTSATPNATVTNSYGDDPLETGGDITVKRPAPLVRNFSPTIRIVRK</sequence>
<dbReference type="AlphaFoldDB" id="A0A2T1FMU5"/>
<feature type="compositionally biased region" description="Polar residues" evidence="1">
    <location>
        <begin position="780"/>
        <end position="794"/>
    </location>
</feature>
<reference evidence="2 3" key="1">
    <citation type="submission" date="2018-03" db="EMBL/GenBank/DDBJ databases">
        <title>The ancient ancestry and fast evolution of plastids.</title>
        <authorList>
            <person name="Moore K.R."/>
            <person name="Magnabosco C."/>
            <person name="Momper L."/>
            <person name="Gold D.A."/>
            <person name="Bosak T."/>
            <person name="Fournier G.P."/>
        </authorList>
    </citation>
    <scope>NUCLEOTIDE SEQUENCE [LARGE SCALE GENOMIC DNA]</scope>
    <source>
        <strain evidence="2 3">CCALA 037</strain>
    </source>
</reference>
<accession>A0A2T1FMU5</accession>
<evidence type="ECO:0000313" key="3">
    <source>
        <dbReference type="Proteomes" id="UP000238937"/>
    </source>
</evidence>
<feature type="region of interest" description="Disordered" evidence="1">
    <location>
        <begin position="936"/>
        <end position="963"/>
    </location>
</feature>
<protein>
    <recommendedName>
        <fullName evidence="4">DUF11 domain-containing protein</fullName>
    </recommendedName>
</protein>
<evidence type="ECO:0000256" key="1">
    <source>
        <dbReference type="SAM" id="MobiDB-lite"/>
    </source>
</evidence>
<feature type="region of interest" description="Disordered" evidence="1">
    <location>
        <begin position="756"/>
        <end position="794"/>
    </location>
</feature>
<evidence type="ECO:0000313" key="2">
    <source>
        <dbReference type="EMBL" id="PSB46219.1"/>
    </source>
</evidence>